<dbReference type="Gene3D" id="3.40.630.30">
    <property type="match status" value="1"/>
</dbReference>
<comment type="caution">
    <text evidence="4">The sequence shown here is derived from an EMBL/GenBank/DDBJ whole genome shotgun (WGS) entry which is preliminary data.</text>
</comment>
<keyword evidence="2" id="KW-0012">Acyltransferase</keyword>
<dbReference type="InterPro" id="IPR000182">
    <property type="entry name" value="GNAT_dom"/>
</dbReference>
<proteinExistence type="predicted"/>
<reference evidence="5" key="1">
    <citation type="journal article" date="2019" name="Int. J. Syst. Evol. Microbiol.">
        <title>The Global Catalogue of Microorganisms (GCM) 10K type strain sequencing project: providing services to taxonomists for standard genome sequencing and annotation.</title>
        <authorList>
            <consortium name="The Broad Institute Genomics Platform"/>
            <consortium name="The Broad Institute Genome Sequencing Center for Infectious Disease"/>
            <person name="Wu L."/>
            <person name="Ma J."/>
        </authorList>
    </citation>
    <scope>NUCLEOTIDE SEQUENCE [LARGE SCALE GENOMIC DNA]</scope>
    <source>
        <strain evidence="5">JCM 17926</strain>
    </source>
</reference>
<evidence type="ECO:0000313" key="4">
    <source>
        <dbReference type="EMBL" id="GAA4434305.1"/>
    </source>
</evidence>
<keyword evidence="1" id="KW-0808">Transferase</keyword>
<dbReference type="InterPro" id="IPR016181">
    <property type="entry name" value="Acyl_CoA_acyltransferase"/>
</dbReference>
<feature type="domain" description="N-acetyltransferase" evidence="3">
    <location>
        <begin position="2"/>
        <end position="144"/>
    </location>
</feature>
<evidence type="ECO:0000313" key="5">
    <source>
        <dbReference type="Proteomes" id="UP001500552"/>
    </source>
</evidence>
<name>A0ABP8LSI8_9BACT</name>
<dbReference type="SUPFAM" id="SSF55729">
    <property type="entry name" value="Acyl-CoA N-acyltransferases (Nat)"/>
    <property type="match status" value="1"/>
</dbReference>
<dbReference type="CDD" id="cd04301">
    <property type="entry name" value="NAT_SF"/>
    <property type="match status" value="1"/>
</dbReference>
<dbReference type="PROSITE" id="PS51186">
    <property type="entry name" value="GNAT"/>
    <property type="match status" value="1"/>
</dbReference>
<sequence length="144" mass="16632">MEVIEPATPEEFEKYYRLRYETLRQPWGEPEGSERAADDATAIHAMLVDDDGEAVGVCRLHLNTPQEGQLRFMGIRKDKQGQQLGFRLMEYMEARAKALGAISLMLHARENAVNFYRRNGYEVVKESYVLFGTIQHYLMTKQLS</sequence>
<accession>A0ABP8LSI8</accession>
<organism evidence="4 5">
    <name type="scientific">Pontibacter saemangeumensis</name>
    <dbReference type="NCBI Taxonomy" id="1084525"/>
    <lineage>
        <taxon>Bacteria</taxon>
        <taxon>Pseudomonadati</taxon>
        <taxon>Bacteroidota</taxon>
        <taxon>Cytophagia</taxon>
        <taxon>Cytophagales</taxon>
        <taxon>Hymenobacteraceae</taxon>
        <taxon>Pontibacter</taxon>
    </lineage>
</organism>
<dbReference type="RefSeq" id="WP_345159509.1">
    <property type="nucleotide sequence ID" value="NZ_BAABHC010000014.1"/>
</dbReference>
<evidence type="ECO:0000256" key="1">
    <source>
        <dbReference type="ARBA" id="ARBA00022679"/>
    </source>
</evidence>
<dbReference type="PANTHER" id="PTHR43877">
    <property type="entry name" value="AMINOALKYLPHOSPHONATE N-ACETYLTRANSFERASE-RELATED-RELATED"/>
    <property type="match status" value="1"/>
</dbReference>
<evidence type="ECO:0000256" key="2">
    <source>
        <dbReference type="ARBA" id="ARBA00023315"/>
    </source>
</evidence>
<dbReference type="EMBL" id="BAABHC010000014">
    <property type="protein sequence ID" value="GAA4434305.1"/>
    <property type="molecule type" value="Genomic_DNA"/>
</dbReference>
<keyword evidence="5" id="KW-1185">Reference proteome</keyword>
<dbReference type="Pfam" id="PF00583">
    <property type="entry name" value="Acetyltransf_1"/>
    <property type="match status" value="1"/>
</dbReference>
<protein>
    <recommendedName>
        <fullName evidence="3">N-acetyltransferase domain-containing protein</fullName>
    </recommendedName>
</protein>
<gene>
    <name evidence="4" type="ORF">GCM10023188_25100</name>
</gene>
<dbReference type="InterPro" id="IPR050832">
    <property type="entry name" value="Bact_Acetyltransf"/>
</dbReference>
<dbReference type="Proteomes" id="UP001500552">
    <property type="component" value="Unassembled WGS sequence"/>
</dbReference>
<evidence type="ECO:0000259" key="3">
    <source>
        <dbReference type="PROSITE" id="PS51186"/>
    </source>
</evidence>